<organism evidence="1 2">
    <name type="scientific">Zizania palustris</name>
    <name type="common">Northern wild rice</name>
    <dbReference type="NCBI Taxonomy" id="103762"/>
    <lineage>
        <taxon>Eukaryota</taxon>
        <taxon>Viridiplantae</taxon>
        <taxon>Streptophyta</taxon>
        <taxon>Embryophyta</taxon>
        <taxon>Tracheophyta</taxon>
        <taxon>Spermatophyta</taxon>
        <taxon>Magnoliopsida</taxon>
        <taxon>Liliopsida</taxon>
        <taxon>Poales</taxon>
        <taxon>Poaceae</taxon>
        <taxon>BOP clade</taxon>
        <taxon>Oryzoideae</taxon>
        <taxon>Oryzeae</taxon>
        <taxon>Zizaniinae</taxon>
        <taxon>Zizania</taxon>
    </lineage>
</organism>
<dbReference type="EMBL" id="JAAALK010000284">
    <property type="protein sequence ID" value="KAG8068870.1"/>
    <property type="molecule type" value="Genomic_DNA"/>
</dbReference>
<protein>
    <submittedName>
        <fullName evidence="1">Uncharacterized protein</fullName>
    </submittedName>
</protein>
<proteinExistence type="predicted"/>
<dbReference type="Proteomes" id="UP000729402">
    <property type="component" value="Unassembled WGS sequence"/>
</dbReference>
<evidence type="ECO:0000313" key="2">
    <source>
        <dbReference type="Proteomes" id="UP000729402"/>
    </source>
</evidence>
<comment type="caution">
    <text evidence="1">The sequence shown here is derived from an EMBL/GenBank/DDBJ whole genome shotgun (WGS) entry which is preliminary data.</text>
</comment>
<evidence type="ECO:0000313" key="1">
    <source>
        <dbReference type="EMBL" id="KAG8068870.1"/>
    </source>
</evidence>
<gene>
    <name evidence="1" type="ORF">GUJ93_ZPchr0005g15639</name>
</gene>
<sequence length="75" mass="7942">MTAPSTKAISRAAATWSAANHRSVNLKGYTPFSALDDTADGPLILAKKAPPPAASGDVFDDAKLQQRKWLVAYKA</sequence>
<reference evidence="1" key="2">
    <citation type="submission" date="2021-02" db="EMBL/GenBank/DDBJ databases">
        <authorList>
            <person name="Kimball J.A."/>
            <person name="Haas M.W."/>
            <person name="Macchietto M."/>
            <person name="Kono T."/>
            <person name="Duquette J."/>
            <person name="Shao M."/>
        </authorList>
    </citation>
    <scope>NUCLEOTIDE SEQUENCE</scope>
    <source>
        <tissue evidence="1">Fresh leaf tissue</tissue>
    </source>
</reference>
<reference evidence="1" key="1">
    <citation type="journal article" date="2021" name="bioRxiv">
        <title>Whole Genome Assembly and Annotation of Northern Wild Rice, Zizania palustris L., Supports a Whole Genome Duplication in the Zizania Genus.</title>
        <authorList>
            <person name="Haas M."/>
            <person name="Kono T."/>
            <person name="Macchietto M."/>
            <person name="Millas R."/>
            <person name="McGilp L."/>
            <person name="Shao M."/>
            <person name="Duquette J."/>
            <person name="Hirsch C.N."/>
            <person name="Kimball J."/>
        </authorList>
    </citation>
    <scope>NUCLEOTIDE SEQUENCE</scope>
    <source>
        <tissue evidence="1">Fresh leaf tissue</tissue>
    </source>
</reference>
<accession>A0A8J5S4J3</accession>
<keyword evidence="2" id="KW-1185">Reference proteome</keyword>
<name>A0A8J5S4J3_ZIZPA</name>
<dbReference type="AlphaFoldDB" id="A0A8J5S4J3"/>